<dbReference type="Proteomes" id="UP000887574">
    <property type="component" value="Unplaced"/>
</dbReference>
<feature type="chain" id="PRO_5037018630" evidence="1">
    <location>
        <begin position="19"/>
        <end position="67"/>
    </location>
</feature>
<sequence>MPICLSGLLMSLLRILLKQQGQYLGEAACEGNEDRFCKPPSTPSSFKMFWPCLPLLLLMARRRTRIR</sequence>
<proteinExistence type="predicted"/>
<accession>A0A915EVG3</accession>
<dbReference type="WBParaSite" id="jg9672">
    <property type="protein sequence ID" value="jg9672"/>
    <property type="gene ID" value="jg9672"/>
</dbReference>
<keyword evidence="2" id="KW-1185">Reference proteome</keyword>
<protein>
    <submittedName>
        <fullName evidence="3">Secreted protein</fullName>
    </submittedName>
</protein>
<name>A0A915EVG3_9BILA</name>
<evidence type="ECO:0000313" key="3">
    <source>
        <dbReference type="WBParaSite" id="jg9672"/>
    </source>
</evidence>
<evidence type="ECO:0000313" key="2">
    <source>
        <dbReference type="Proteomes" id="UP000887574"/>
    </source>
</evidence>
<evidence type="ECO:0000256" key="1">
    <source>
        <dbReference type="SAM" id="SignalP"/>
    </source>
</evidence>
<keyword evidence="1" id="KW-0732">Signal</keyword>
<organism evidence="2 3">
    <name type="scientific">Ditylenchus dipsaci</name>
    <dbReference type="NCBI Taxonomy" id="166011"/>
    <lineage>
        <taxon>Eukaryota</taxon>
        <taxon>Metazoa</taxon>
        <taxon>Ecdysozoa</taxon>
        <taxon>Nematoda</taxon>
        <taxon>Chromadorea</taxon>
        <taxon>Rhabditida</taxon>
        <taxon>Tylenchina</taxon>
        <taxon>Tylenchomorpha</taxon>
        <taxon>Sphaerularioidea</taxon>
        <taxon>Anguinidae</taxon>
        <taxon>Anguininae</taxon>
        <taxon>Ditylenchus</taxon>
    </lineage>
</organism>
<feature type="signal peptide" evidence="1">
    <location>
        <begin position="1"/>
        <end position="18"/>
    </location>
</feature>
<reference evidence="3" key="1">
    <citation type="submission" date="2022-11" db="UniProtKB">
        <authorList>
            <consortium name="WormBaseParasite"/>
        </authorList>
    </citation>
    <scope>IDENTIFICATION</scope>
</reference>
<dbReference type="AlphaFoldDB" id="A0A915EVG3"/>